<dbReference type="STRING" id="1429043.X474_11715"/>
<dbReference type="AlphaFoldDB" id="A0A0D2J6T2"/>
<dbReference type="InterPro" id="IPR006656">
    <property type="entry name" value="Mopterin_OxRdtase"/>
</dbReference>
<dbReference type="PROSITE" id="PS51839">
    <property type="entry name" value="4FE4S_HC3"/>
    <property type="match status" value="1"/>
</dbReference>
<dbReference type="Pfam" id="PF13510">
    <property type="entry name" value="Fer2_4"/>
    <property type="match status" value="1"/>
</dbReference>
<dbReference type="GO" id="GO:0022904">
    <property type="term" value="P:respiratory electron transport chain"/>
    <property type="evidence" value="ECO:0007669"/>
    <property type="project" value="TreeGrafter"/>
</dbReference>
<dbReference type="PANTHER" id="PTHR43105:SF10">
    <property type="entry name" value="NADH-QUINONE OXIDOREDUCTASE SUBUNIT G"/>
    <property type="match status" value="1"/>
</dbReference>
<evidence type="ECO:0000259" key="10">
    <source>
        <dbReference type="PROSITE" id="PS51839"/>
    </source>
</evidence>
<dbReference type="EMBL" id="AZAC01000014">
    <property type="protein sequence ID" value="KIX13884.1"/>
    <property type="molecule type" value="Genomic_DNA"/>
</dbReference>
<dbReference type="PROSITE" id="PS00198">
    <property type="entry name" value="4FE4S_FER_1"/>
    <property type="match status" value="1"/>
</dbReference>
<keyword evidence="2" id="KW-0001">2Fe-2S</keyword>
<dbReference type="InterPro" id="IPR019574">
    <property type="entry name" value="NADH_UbQ_OxRdtase_Gsu_4Fe4S-bd"/>
</dbReference>
<evidence type="ECO:0000259" key="9">
    <source>
        <dbReference type="PROSITE" id="PS51669"/>
    </source>
</evidence>
<evidence type="ECO:0000256" key="3">
    <source>
        <dbReference type="ARBA" id="ARBA00022723"/>
    </source>
</evidence>
<dbReference type="Gene3D" id="3.40.228.10">
    <property type="entry name" value="Dimethylsulfoxide Reductase, domain 2"/>
    <property type="match status" value="1"/>
</dbReference>
<accession>A0A0D2J6T2</accession>
<dbReference type="GO" id="GO:0046872">
    <property type="term" value="F:metal ion binding"/>
    <property type="evidence" value="ECO:0007669"/>
    <property type="project" value="UniProtKB-KW"/>
</dbReference>
<evidence type="ECO:0000313" key="12">
    <source>
        <dbReference type="Proteomes" id="UP000032233"/>
    </source>
</evidence>
<organism evidence="11 12">
    <name type="scientific">Dethiosulfatarculus sandiegensis</name>
    <dbReference type="NCBI Taxonomy" id="1429043"/>
    <lineage>
        <taxon>Bacteria</taxon>
        <taxon>Pseudomonadati</taxon>
        <taxon>Thermodesulfobacteriota</taxon>
        <taxon>Desulfarculia</taxon>
        <taxon>Desulfarculales</taxon>
        <taxon>Desulfarculaceae</taxon>
        <taxon>Dethiosulfatarculus</taxon>
    </lineage>
</organism>
<dbReference type="Pfam" id="PF01568">
    <property type="entry name" value="Molydop_binding"/>
    <property type="match status" value="1"/>
</dbReference>
<evidence type="ECO:0000259" key="7">
    <source>
        <dbReference type="PROSITE" id="PS51085"/>
    </source>
</evidence>
<dbReference type="Pfam" id="PF10588">
    <property type="entry name" value="NADH-G_4Fe-4S_3"/>
    <property type="match status" value="1"/>
</dbReference>
<dbReference type="GO" id="GO:0051537">
    <property type="term" value="F:2 iron, 2 sulfur cluster binding"/>
    <property type="evidence" value="ECO:0007669"/>
    <property type="project" value="UniProtKB-KW"/>
</dbReference>
<proteinExistence type="predicted"/>
<dbReference type="SUPFAM" id="SSF53706">
    <property type="entry name" value="Formate dehydrogenase/DMSO reductase, domains 1-3"/>
    <property type="match status" value="1"/>
</dbReference>
<dbReference type="GO" id="GO:0003954">
    <property type="term" value="F:NADH dehydrogenase activity"/>
    <property type="evidence" value="ECO:0007669"/>
    <property type="project" value="TreeGrafter"/>
</dbReference>
<evidence type="ECO:0000313" key="11">
    <source>
        <dbReference type="EMBL" id="KIX13884.1"/>
    </source>
</evidence>
<dbReference type="InterPro" id="IPR006963">
    <property type="entry name" value="Mopterin_OxRdtase_4Fe-4S_dom"/>
</dbReference>
<dbReference type="Pfam" id="PF04879">
    <property type="entry name" value="Molybdop_Fe4S4"/>
    <property type="match status" value="1"/>
</dbReference>
<dbReference type="GO" id="GO:0016020">
    <property type="term" value="C:membrane"/>
    <property type="evidence" value="ECO:0007669"/>
    <property type="project" value="TreeGrafter"/>
</dbReference>
<dbReference type="InterPro" id="IPR006657">
    <property type="entry name" value="MoPterin_dinucl-bd_dom"/>
</dbReference>
<dbReference type="InterPro" id="IPR001041">
    <property type="entry name" value="2Fe-2S_ferredoxin-type"/>
</dbReference>
<dbReference type="InterPro" id="IPR017900">
    <property type="entry name" value="4Fe4S_Fe_S_CS"/>
</dbReference>
<keyword evidence="4" id="KW-0677">Repeat</keyword>
<dbReference type="GO" id="GO:0043546">
    <property type="term" value="F:molybdopterin cofactor binding"/>
    <property type="evidence" value="ECO:0007669"/>
    <property type="project" value="InterPro"/>
</dbReference>
<keyword evidence="6" id="KW-0411">Iron-sulfur</keyword>
<dbReference type="Gene3D" id="3.40.50.740">
    <property type="match status" value="1"/>
</dbReference>
<protein>
    <recommendedName>
        <fullName evidence="13">Formate dehydrogenase subunit alpha</fullName>
    </recommendedName>
</protein>
<dbReference type="PROSITE" id="PS51085">
    <property type="entry name" value="2FE2S_FER_2"/>
    <property type="match status" value="1"/>
</dbReference>
<feature type="domain" description="4Fe-4S His(Cys)3-ligated-type" evidence="10">
    <location>
        <begin position="80"/>
        <end position="119"/>
    </location>
</feature>
<dbReference type="GO" id="GO:0051539">
    <property type="term" value="F:4 iron, 4 sulfur cluster binding"/>
    <property type="evidence" value="ECO:0007669"/>
    <property type="project" value="UniProtKB-KW"/>
</dbReference>
<dbReference type="InterPro" id="IPR036010">
    <property type="entry name" value="2Fe-2S_ferredoxin-like_sf"/>
</dbReference>
<evidence type="ECO:0000256" key="1">
    <source>
        <dbReference type="ARBA" id="ARBA00022485"/>
    </source>
</evidence>
<dbReference type="PATRIC" id="fig|1429043.3.peg.2491"/>
<dbReference type="InterPro" id="IPR009010">
    <property type="entry name" value="Asp_de-COase-like_dom_sf"/>
</dbReference>
<evidence type="ECO:0000256" key="2">
    <source>
        <dbReference type="ARBA" id="ARBA00022714"/>
    </source>
</evidence>
<dbReference type="InterPro" id="IPR050123">
    <property type="entry name" value="Prok_molybdopt-oxidoreductase"/>
</dbReference>
<feature type="domain" description="4Fe-4S ferredoxin-type" evidence="8">
    <location>
        <begin position="182"/>
        <end position="211"/>
    </location>
</feature>
<reference evidence="11 12" key="1">
    <citation type="submission" date="2013-11" db="EMBL/GenBank/DDBJ databases">
        <title>Metagenomic analysis of a methanogenic consortium involved in long chain n-alkane degradation.</title>
        <authorList>
            <person name="Davidova I.A."/>
            <person name="Callaghan A.V."/>
            <person name="Wawrik B."/>
            <person name="Pruitt S."/>
            <person name="Marks C."/>
            <person name="Duncan K.E."/>
            <person name="Suflita J.M."/>
        </authorList>
    </citation>
    <scope>NUCLEOTIDE SEQUENCE [LARGE SCALE GENOMIC DNA]</scope>
    <source>
        <strain evidence="11 12">SPR</strain>
    </source>
</reference>
<dbReference type="Gene3D" id="2.20.25.90">
    <property type="entry name" value="ADC-like domains"/>
    <property type="match status" value="1"/>
</dbReference>
<feature type="domain" description="4Fe-4S Mo/W bis-MGD-type" evidence="9">
    <location>
        <begin position="218"/>
        <end position="275"/>
    </location>
</feature>
<keyword evidence="3" id="KW-0479">Metal-binding</keyword>
<dbReference type="PROSITE" id="PS51379">
    <property type="entry name" value="4FE4S_FER_2"/>
    <property type="match status" value="1"/>
</dbReference>
<dbReference type="SUPFAM" id="SSF54292">
    <property type="entry name" value="2Fe-2S ferredoxin-like"/>
    <property type="match status" value="1"/>
</dbReference>
<gene>
    <name evidence="11" type="ORF">X474_11715</name>
</gene>
<dbReference type="Gene3D" id="2.40.40.20">
    <property type="match status" value="1"/>
</dbReference>
<dbReference type="InParanoid" id="A0A0D2J6T2"/>
<dbReference type="SMART" id="SM00929">
    <property type="entry name" value="NADH-G_4Fe-4S_3"/>
    <property type="match status" value="1"/>
</dbReference>
<dbReference type="SMART" id="SM00926">
    <property type="entry name" value="Molybdop_Fe4S4"/>
    <property type="match status" value="1"/>
</dbReference>
<name>A0A0D2J6T2_9BACT</name>
<dbReference type="SUPFAM" id="SSF54862">
    <property type="entry name" value="4Fe-4S ferredoxins"/>
    <property type="match status" value="1"/>
</dbReference>
<keyword evidence="12" id="KW-1185">Reference proteome</keyword>
<dbReference type="SUPFAM" id="SSF50692">
    <property type="entry name" value="ADC-like"/>
    <property type="match status" value="1"/>
</dbReference>
<dbReference type="InterPro" id="IPR017896">
    <property type="entry name" value="4Fe4S_Fe-S-bd"/>
</dbReference>
<dbReference type="FunFam" id="3.30.70.20:FF:000035">
    <property type="entry name" value="Iron hydrogenase 1"/>
    <property type="match status" value="1"/>
</dbReference>
<dbReference type="Pfam" id="PF00384">
    <property type="entry name" value="Molybdopterin"/>
    <property type="match status" value="1"/>
</dbReference>
<evidence type="ECO:0000256" key="4">
    <source>
        <dbReference type="ARBA" id="ARBA00022737"/>
    </source>
</evidence>
<dbReference type="CDD" id="cd00207">
    <property type="entry name" value="fer2"/>
    <property type="match status" value="1"/>
</dbReference>
<dbReference type="RefSeq" id="WP_044348741.1">
    <property type="nucleotide sequence ID" value="NZ_AZAC01000014.1"/>
</dbReference>
<keyword evidence="1" id="KW-0004">4Fe-4S</keyword>
<comment type="caution">
    <text evidence="11">The sequence shown here is derived from an EMBL/GenBank/DDBJ whole genome shotgun (WGS) entry which is preliminary data.</text>
</comment>
<sequence length="890" mass="96582">MQAVTLTLNGQTISARAGSTILEVARIHGIYIPTLCHADFLRPIGACRICQVEDKKRGVVVPACVTKITDNMEIETDSERVKRNRLNILRLLMASHPESCLVCEKGNTCELRALAAKLGLGDHGLDRMPYHPRTEDRGPFMARDLSKCIMCAKCLRADQDLVVEGVIDYNKRGFDAHPATLFSLPLDAAACTFCGTCLEVCPTGAIYEKGKPLINHSAETAESICPFCACGCGLSLSHNHQTVISVKAGLRKNGPASHTLCVRGRFGLDHLNSPQRLATPLLRYKNGFEPISWDQAIQTMQQKFGDLAKEHGPDCLGFLGGVKSTNEENYLLQKLARIAFGTNNLDSSSALYWTPFAQTILKATGFAAGAITLADLEKTSLIMLIGTDLTQEAPLAGYAVKRAVKKGARLIVLDPLRHQLTSRADFFLNPQPGGELNLLLALIKTLLDQDLINHEFVDSKTKGLTEMIQELEKIKFPAEPESNGVEPELIEQAAKALSRAESACLVFGKRLMSLPDSVALAGAVVNLALITGNLGREGAGILPVLSDANSQGSLDMGLSPKLLPGHRPVDDSQAQAQLKRLWGKEPPNQAGLDYDAMIKAADQGDLKGLFLLAENPVETLPAGDDVAKALDKLEFLVACDMFLTKSARQATLVLPLRGPAETGGTMTSLERRVKAFAPAIPSPGDFPPLWQVLTRLAASLGHDWGYKSVDEIMAEIQRAAPLYHDLSTRDLEDRSSIWPVPGNELVADTLPHGIGLPDGQAVFQPMHQVHKPQPVIKGYPYTLFVGLDLPHFGQGVRTGHSPRMIKAQSTAFAGMAPKDYERLELTPEDQILIRSPQGSLKLPVRPDPRLDKGMVFISAAAPAAQVNHLFEANSSPARLPCYCRVSLRKV</sequence>
<feature type="domain" description="2Fe-2S ferredoxin-type" evidence="7">
    <location>
        <begin position="2"/>
        <end position="80"/>
    </location>
</feature>
<dbReference type="PIRSF" id="PIRSF036643">
    <property type="entry name" value="FDH_alpha"/>
    <property type="match status" value="1"/>
</dbReference>
<dbReference type="Gene3D" id="3.10.20.740">
    <property type="match status" value="1"/>
</dbReference>
<evidence type="ECO:0000256" key="5">
    <source>
        <dbReference type="ARBA" id="ARBA00023004"/>
    </source>
</evidence>
<dbReference type="Pfam" id="PF12838">
    <property type="entry name" value="Fer4_7"/>
    <property type="match status" value="1"/>
</dbReference>
<dbReference type="Proteomes" id="UP000032233">
    <property type="component" value="Unassembled WGS sequence"/>
</dbReference>
<evidence type="ECO:0000259" key="8">
    <source>
        <dbReference type="PROSITE" id="PS51379"/>
    </source>
</evidence>
<keyword evidence="5" id="KW-0408">Iron</keyword>
<dbReference type="PROSITE" id="PS51669">
    <property type="entry name" value="4FE4S_MOW_BIS_MGD"/>
    <property type="match status" value="1"/>
</dbReference>
<evidence type="ECO:0008006" key="13">
    <source>
        <dbReference type="Google" id="ProtNLM"/>
    </source>
</evidence>
<dbReference type="PANTHER" id="PTHR43105">
    <property type="entry name" value="RESPIRATORY NITRATE REDUCTASE"/>
    <property type="match status" value="1"/>
</dbReference>
<evidence type="ECO:0000256" key="6">
    <source>
        <dbReference type="ARBA" id="ARBA00023014"/>
    </source>
</evidence>
<dbReference type="Gene3D" id="3.30.70.20">
    <property type="match status" value="1"/>
</dbReference>